<proteinExistence type="predicted"/>
<name>A0ABD2VT30_9HYME</name>
<reference evidence="2 3" key="1">
    <citation type="journal article" date="2024" name="bioRxiv">
        <title>A reference genome for Trichogramma kaykai: A tiny desert-dwelling parasitoid wasp with competing sex-ratio distorters.</title>
        <authorList>
            <person name="Culotta J."/>
            <person name="Lindsey A.R."/>
        </authorList>
    </citation>
    <scope>NUCLEOTIDE SEQUENCE [LARGE SCALE GENOMIC DNA]</scope>
    <source>
        <strain evidence="2 3">KSX58</strain>
    </source>
</reference>
<accession>A0ABD2VT30</accession>
<gene>
    <name evidence="2" type="ORF">TKK_020406</name>
</gene>
<feature type="chain" id="PRO_5044861958" evidence="1">
    <location>
        <begin position="22"/>
        <end position="124"/>
    </location>
</feature>
<keyword evidence="3" id="KW-1185">Reference proteome</keyword>
<evidence type="ECO:0000313" key="2">
    <source>
        <dbReference type="EMBL" id="KAL3383739.1"/>
    </source>
</evidence>
<evidence type="ECO:0000313" key="3">
    <source>
        <dbReference type="Proteomes" id="UP001627154"/>
    </source>
</evidence>
<evidence type="ECO:0000256" key="1">
    <source>
        <dbReference type="SAM" id="SignalP"/>
    </source>
</evidence>
<feature type="signal peptide" evidence="1">
    <location>
        <begin position="1"/>
        <end position="21"/>
    </location>
</feature>
<dbReference type="EMBL" id="JBJJXI010000182">
    <property type="protein sequence ID" value="KAL3383739.1"/>
    <property type="molecule type" value="Genomic_DNA"/>
</dbReference>
<protein>
    <submittedName>
        <fullName evidence="2">Uncharacterized protein</fullName>
    </submittedName>
</protein>
<organism evidence="2 3">
    <name type="scientific">Trichogramma kaykai</name>
    <dbReference type="NCBI Taxonomy" id="54128"/>
    <lineage>
        <taxon>Eukaryota</taxon>
        <taxon>Metazoa</taxon>
        <taxon>Ecdysozoa</taxon>
        <taxon>Arthropoda</taxon>
        <taxon>Hexapoda</taxon>
        <taxon>Insecta</taxon>
        <taxon>Pterygota</taxon>
        <taxon>Neoptera</taxon>
        <taxon>Endopterygota</taxon>
        <taxon>Hymenoptera</taxon>
        <taxon>Apocrita</taxon>
        <taxon>Proctotrupomorpha</taxon>
        <taxon>Chalcidoidea</taxon>
        <taxon>Trichogrammatidae</taxon>
        <taxon>Trichogramma</taxon>
    </lineage>
</organism>
<dbReference type="AlphaFoldDB" id="A0ABD2VT30"/>
<sequence length="124" mass="13833">MREGLFRALIASAAAVAAAAALPEPQLQYHIRKPLRNPSTMTTAIERFLISQLRAHALRLSRVSTLQLNLHQLQKQCSLRMRLKISKQKMDVSTIARLSNLTMHMIVVAVAAADRKSFKKISSS</sequence>
<comment type="caution">
    <text evidence="2">The sequence shown here is derived from an EMBL/GenBank/DDBJ whole genome shotgun (WGS) entry which is preliminary data.</text>
</comment>
<keyword evidence="1" id="KW-0732">Signal</keyword>
<dbReference type="Proteomes" id="UP001627154">
    <property type="component" value="Unassembled WGS sequence"/>
</dbReference>